<proteinExistence type="predicted"/>
<accession>A0ABS8WMN0</accession>
<evidence type="ECO:0000313" key="2">
    <source>
        <dbReference type="Proteomes" id="UP000823775"/>
    </source>
</evidence>
<protein>
    <submittedName>
        <fullName evidence="1">Uncharacterized protein</fullName>
    </submittedName>
</protein>
<dbReference type="EMBL" id="JACEIK010007866">
    <property type="protein sequence ID" value="MCE3050733.1"/>
    <property type="molecule type" value="Genomic_DNA"/>
</dbReference>
<name>A0ABS8WMN0_DATST</name>
<evidence type="ECO:0000313" key="1">
    <source>
        <dbReference type="EMBL" id="MCE3050733.1"/>
    </source>
</evidence>
<gene>
    <name evidence="1" type="ORF">HAX54_047967</name>
</gene>
<sequence>MAHCTGVVDLTVGMTTFRQVMDHCGQRRGLTMRVTARHPSDGLSFVSIGLNPRVPGMTVGLMDRCGSEDPSFPANQDPLFLIRVMKRLTDHRACDGLSCVPLGRPIVEFQLNL</sequence>
<comment type="caution">
    <text evidence="1">The sequence shown here is derived from an EMBL/GenBank/DDBJ whole genome shotgun (WGS) entry which is preliminary data.</text>
</comment>
<organism evidence="1 2">
    <name type="scientific">Datura stramonium</name>
    <name type="common">Jimsonweed</name>
    <name type="synonym">Common thornapple</name>
    <dbReference type="NCBI Taxonomy" id="4076"/>
    <lineage>
        <taxon>Eukaryota</taxon>
        <taxon>Viridiplantae</taxon>
        <taxon>Streptophyta</taxon>
        <taxon>Embryophyta</taxon>
        <taxon>Tracheophyta</taxon>
        <taxon>Spermatophyta</taxon>
        <taxon>Magnoliopsida</taxon>
        <taxon>eudicotyledons</taxon>
        <taxon>Gunneridae</taxon>
        <taxon>Pentapetalae</taxon>
        <taxon>asterids</taxon>
        <taxon>lamiids</taxon>
        <taxon>Solanales</taxon>
        <taxon>Solanaceae</taxon>
        <taxon>Solanoideae</taxon>
        <taxon>Datureae</taxon>
        <taxon>Datura</taxon>
    </lineage>
</organism>
<reference evidence="1 2" key="1">
    <citation type="journal article" date="2021" name="BMC Genomics">
        <title>Datura genome reveals duplications of psychoactive alkaloid biosynthetic genes and high mutation rate following tissue culture.</title>
        <authorList>
            <person name="Rajewski A."/>
            <person name="Carter-House D."/>
            <person name="Stajich J."/>
            <person name="Litt A."/>
        </authorList>
    </citation>
    <scope>NUCLEOTIDE SEQUENCE [LARGE SCALE GENOMIC DNA]</scope>
    <source>
        <strain evidence="1">AR-01</strain>
    </source>
</reference>
<dbReference type="Proteomes" id="UP000823775">
    <property type="component" value="Unassembled WGS sequence"/>
</dbReference>
<keyword evidence="2" id="KW-1185">Reference proteome</keyword>